<dbReference type="Gene3D" id="2.40.37.10">
    <property type="entry name" value="Lyase, Ornithine Decarboxylase, Chain A, domain 1"/>
    <property type="match status" value="1"/>
</dbReference>
<dbReference type="HAMAP" id="MF_01201">
    <property type="entry name" value="Ala_racemase"/>
    <property type="match status" value="1"/>
</dbReference>
<feature type="active site" description="Proton acceptor; specific for L-alanine" evidence="4">
    <location>
        <position position="293"/>
    </location>
</feature>
<evidence type="ECO:0000256" key="4">
    <source>
        <dbReference type="HAMAP-Rule" id="MF_01201"/>
    </source>
</evidence>
<dbReference type="GO" id="GO:0008784">
    <property type="term" value="F:alanine racemase activity"/>
    <property type="evidence" value="ECO:0007669"/>
    <property type="project" value="UniProtKB-UniRule"/>
</dbReference>
<dbReference type="Pfam" id="PF01168">
    <property type="entry name" value="Ala_racemase_N"/>
    <property type="match status" value="1"/>
</dbReference>
<dbReference type="PANTHER" id="PTHR30511">
    <property type="entry name" value="ALANINE RACEMASE"/>
    <property type="match status" value="1"/>
</dbReference>
<dbReference type="InterPro" id="IPR011079">
    <property type="entry name" value="Ala_racemase_C"/>
</dbReference>
<comment type="catalytic activity">
    <reaction evidence="4">
        <text>L-alanine = D-alanine</text>
        <dbReference type="Rhea" id="RHEA:20249"/>
        <dbReference type="ChEBI" id="CHEBI:57416"/>
        <dbReference type="ChEBI" id="CHEBI:57972"/>
        <dbReference type="EC" id="5.1.1.1"/>
    </reaction>
</comment>
<feature type="compositionally biased region" description="Basic and acidic residues" evidence="7">
    <location>
        <begin position="1"/>
        <end position="10"/>
    </location>
</feature>
<dbReference type="Pfam" id="PF00842">
    <property type="entry name" value="Ala_racemase_C"/>
    <property type="match status" value="1"/>
</dbReference>
<comment type="cofactor">
    <cofactor evidence="1 4 5">
        <name>pyridoxal 5'-phosphate</name>
        <dbReference type="ChEBI" id="CHEBI:597326"/>
    </cofactor>
</comment>
<evidence type="ECO:0000259" key="8">
    <source>
        <dbReference type="SMART" id="SM01005"/>
    </source>
</evidence>
<dbReference type="Gene3D" id="3.20.20.10">
    <property type="entry name" value="Alanine racemase"/>
    <property type="match status" value="1"/>
</dbReference>
<dbReference type="PROSITE" id="PS00395">
    <property type="entry name" value="ALANINE_RACEMASE"/>
    <property type="match status" value="1"/>
</dbReference>
<feature type="compositionally biased region" description="Low complexity" evidence="7">
    <location>
        <begin position="13"/>
        <end position="30"/>
    </location>
</feature>
<name>A0A1Y2N0S9_PSEAH</name>
<dbReference type="InterPro" id="IPR009006">
    <property type="entry name" value="Ala_racemase/Decarboxylase_C"/>
</dbReference>
<dbReference type="GO" id="GO:0009252">
    <property type="term" value="P:peptidoglycan biosynthetic process"/>
    <property type="evidence" value="ECO:0007669"/>
    <property type="project" value="TreeGrafter"/>
</dbReference>
<comment type="pathway">
    <text evidence="4">Amino-acid biosynthesis; D-alanine biosynthesis; D-alanine from L-alanine: step 1/1.</text>
</comment>
<proteinExistence type="inferred from homology"/>
<evidence type="ECO:0000256" key="5">
    <source>
        <dbReference type="PIRSR" id="PIRSR600821-50"/>
    </source>
</evidence>
<dbReference type="EC" id="5.1.1.1" evidence="4"/>
<feature type="modified residue" description="N6-(pyridoxal phosphate)lysine" evidence="4 5">
    <location>
        <position position="65"/>
    </location>
</feature>
<dbReference type="InterPro" id="IPR001608">
    <property type="entry name" value="Ala_racemase_N"/>
</dbReference>
<feature type="binding site" evidence="4 6">
    <location>
        <position position="343"/>
    </location>
    <ligand>
        <name>substrate</name>
    </ligand>
</feature>
<dbReference type="GO" id="GO:0030170">
    <property type="term" value="F:pyridoxal phosphate binding"/>
    <property type="evidence" value="ECO:0007669"/>
    <property type="project" value="UniProtKB-UniRule"/>
</dbReference>
<comment type="function">
    <text evidence="4">Catalyzes the interconversion of L-alanine and D-alanine. May also act on other amino acids.</text>
</comment>
<feature type="active site" description="Proton acceptor; specific for D-alanine" evidence="4">
    <location>
        <position position="65"/>
    </location>
</feature>
<dbReference type="STRING" id="2074.BG845_02387"/>
<comment type="similarity">
    <text evidence="4">Belongs to the alanine racemase family.</text>
</comment>
<accession>A0A1Y2N0S9</accession>
<comment type="caution">
    <text evidence="9">The sequence shown here is derived from an EMBL/GenBank/DDBJ whole genome shotgun (WGS) entry which is preliminary data.</text>
</comment>
<dbReference type="SUPFAM" id="SSF50621">
    <property type="entry name" value="Alanine racemase C-terminal domain-like"/>
    <property type="match status" value="1"/>
</dbReference>
<dbReference type="SMART" id="SM01005">
    <property type="entry name" value="Ala_racemase_C"/>
    <property type="match status" value="1"/>
</dbReference>
<dbReference type="InterPro" id="IPR000821">
    <property type="entry name" value="Ala_racemase"/>
</dbReference>
<dbReference type="AlphaFoldDB" id="A0A1Y2N0S9"/>
<evidence type="ECO:0000256" key="2">
    <source>
        <dbReference type="ARBA" id="ARBA00022898"/>
    </source>
</evidence>
<reference evidence="9 10" key="1">
    <citation type="submission" date="2016-09" db="EMBL/GenBank/DDBJ databases">
        <title>Pseudonocardia autotrophica DSM535, a candidate organism with high potential of specific P450 cytochromes.</title>
        <authorList>
            <person name="Grumaz C."/>
            <person name="Vainshtein Y."/>
            <person name="Kirstahler P."/>
            <person name="Sohn K."/>
        </authorList>
    </citation>
    <scope>NUCLEOTIDE SEQUENCE [LARGE SCALE GENOMIC DNA]</scope>
    <source>
        <strain evidence="9 10">DSM 535</strain>
    </source>
</reference>
<dbReference type="FunFam" id="3.20.20.10:FF:000002">
    <property type="entry name" value="Alanine racemase"/>
    <property type="match status" value="1"/>
</dbReference>
<organism evidence="9 10">
    <name type="scientific">Pseudonocardia autotrophica</name>
    <name type="common">Amycolata autotrophica</name>
    <name type="synonym">Nocardia autotrophica</name>
    <dbReference type="NCBI Taxonomy" id="2074"/>
    <lineage>
        <taxon>Bacteria</taxon>
        <taxon>Bacillati</taxon>
        <taxon>Actinomycetota</taxon>
        <taxon>Actinomycetes</taxon>
        <taxon>Pseudonocardiales</taxon>
        <taxon>Pseudonocardiaceae</taxon>
        <taxon>Pseudonocardia</taxon>
    </lineage>
</organism>
<feature type="domain" description="Alanine racemase C-terminal" evidence="8">
    <location>
        <begin position="272"/>
        <end position="404"/>
    </location>
</feature>
<feature type="binding site" evidence="4 6">
    <location>
        <position position="163"/>
    </location>
    <ligand>
        <name>substrate</name>
    </ligand>
</feature>
<dbReference type="EMBL" id="MIGB01000010">
    <property type="protein sequence ID" value="OSY41045.1"/>
    <property type="molecule type" value="Genomic_DNA"/>
</dbReference>
<keyword evidence="3 4" id="KW-0413">Isomerase</keyword>
<dbReference type="CDD" id="cd00430">
    <property type="entry name" value="PLPDE_III_AR"/>
    <property type="match status" value="1"/>
</dbReference>
<evidence type="ECO:0000256" key="7">
    <source>
        <dbReference type="SAM" id="MobiDB-lite"/>
    </source>
</evidence>
<evidence type="ECO:0000313" key="10">
    <source>
        <dbReference type="Proteomes" id="UP000194360"/>
    </source>
</evidence>
<dbReference type="InterPro" id="IPR020622">
    <property type="entry name" value="Ala_racemase_pyridoxalP-BS"/>
</dbReference>
<dbReference type="PRINTS" id="PR00992">
    <property type="entry name" value="ALARACEMASE"/>
</dbReference>
<gene>
    <name evidence="9" type="primary">alr</name>
    <name evidence="9" type="ORF">BG845_02387</name>
</gene>
<dbReference type="UniPathway" id="UPA00042">
    <property type="reaction ID" value="UER00497"/>
</dbReference>
<evidence type="ECO:0000313" key="9">
    <source>
        <dbReference type="EMBL" id="OSY41045.1"/>
    </source>
</evidence>
<sequence>MTDAGCDDRTVLPATEPVPGAATATPPAGGPRAEALIELDAVRHNVALLSGAAARSGAETMVVVKADGYGHGAPGVARAALSAGATRLGVATLDEALAVRSAGIDAPLLSWLHLPDEDFAAAVAAGVELSVSSREHLAAVLAGARAAGRPVRLHLKADTGLSRNGCPPGEWAGLVDDAEVAAADGTAELTAVWSHLARADEPGDPSIDAQAARLHEAVAHVRARGFAPLRHLANSAATLTRPDLHLDLVRTGIAAYGLDPIAQPADSPLRPAMTLRGRVALVKTVPAGEGVSYGHEFVSTGPRVLALVPLGYADGVPRRGNDRGRMRVRIGGTIRPVAGRVCMDQFVVDCGTPGALEVAVGDPVELFGTGAADGPTAREWADELGTIHYEIVTGIKGRVRRTVRDGGGA</sequence>
<keyword evidence="10" id="KW-1185">Reference proteome</keyword>
<dbReference type="GO" id="GO:0005829">
    <property type="term" value="C:cytosol"/>
    <property type="evidence" value="ECO:0007669"/>
    <property type="project" value="TreeGrafter"/>
</dbReference>
<keyword evidence="2 4" id="KW-0663">Pyridoxal phosphate</keyword>
<evidence type="ECO:0000256" key="6">
    <source>
        <dbReference type="PIRSR" id="PIRSR600821-52"/>
    </source>
</evidence>
<dbReference type="Proteomes" id="UP000194360">
    <property type="component" value="Unassembled WGS sequence"/>
</dbReference>
<dbReference type="NCBIfam" id="TIGR00492">
    <property type="entry name" value="alr"/>
    <property type="match status" value="1"/>
</dbReference>
<evidence type="ECO:0000256" key="1">
    <source>
        <dbReference type="ARBA" id="ARBA00001933"/>
    </source>
</evidence>
<evidence type="ECO:0000256" key="3">
    <source>
        <dbReference type="ARBA" id="ARBA00023235"/>
    </source>
</evidence>
<feature type="region of interest" description="Disordered" evidence="7">
    <location>
        <begin position="1"/>
        <end position="30"/>
    </location>
</feature>
<dbReference type="GO" id="GO:0030632">
    <property type="term" value="P:D-alanine biosynthetic process"/>
    <property type="evidence" value="ECO:0007669"/>
    <property type="project" value="UniProtKB-UniRule"/>
</dbReference>
<dbReference type="InterPro" id="IPR029066">
    <property type="entry name" value="PLP-binding_barrel"/>
</dbReference>
<protein>
    <recommendedName>
        <fullName evidence="4">Alanine racemase</fullName>
        <ecNumber evidence="4">5.1.1.1</ecNumber>
    </recommendedName>
</protein>
<dbReference type="SUPFAM" id="SSF51419">
    <property type="entry name" value="PLP-binding barrel"/>
    <property type="match status" value="1"/>
</dbReference>
<dbReference type="PANTHER" id="PTHR30511:SF0">
    <property type="entry name" value="ALANINE RACEMASE, CATABOLIC-RELATED"/>
    <property type="match status" value="1"/>
</dbReference>